<reference evidence="1 2" key="1">
    <citation type="submission" date="2017-01" db="EMBL/GenBank/DDBJ databases">
        <title>New insights into the genetic diversity of Chromobacterium isolated from tropical freshwater lake.</title>
        <authorList>
            <person name="Santos A.B."/>
            <person name="Nascimento A.M."/>
            <person name="Da Silva P.C."/>
        </authorList>
    </citation>
    <scope>NUCLEOTIDE SEQUENCE [LARGE SCALE GENOMIC DNA]</scope>
    <source>
        <strain evidence="1 2">56AF</strain>
    </source>
</reference>
<evidence type="ECO:0000313" key="1">
    <source>
        <dbReference type="EMBL" id="PRP71729.1"/>
    </source>
</evidence>
<protein>
    <submittedName>
        <fullName evidence="1">Uncharacterized protein</fullName>
    </submittedName>
</protein>
<proteinExistence type="predicted"/>
<evidence type="ECO:0000313" key="2">
    <source>
        <dbReference type="Proteomes" id="UP000239469"/>
    </source>
</evidence>
<name>A0A2S9X7P3_9NEIS</name>
<gene>
    <name evidence="1" type="ORF">BUE93_04800</name>
</gene>
<comment type="caution">
    <text evidence="1">The sequence shown here is derived from an EMBL/GenBank/DDBJ whole genome shotgun (WGS) entry which is preliminary data.</text>
</comment>
<dbReference type="RefSeq" id="WP_106075985.1">
    <property type="nucleotide sequence ID" value="NZ_MTBD01000008.1"/>
</dbReference>
<dbReference type="Proteomes" id="UP000239469">
    <property type="component" value="Unassembled WGS sequence"/>
</dbReference>
<sequence length="156" mass="16971">MEAILDHNECGEDFARHVMPALRDLCRAPQAPATPRDVAMQALRRFSEGGGSHPMLESVESLQAKVLTPAQLGALADIQDAIQVLAQVERAINQQILLHGLKLRPLTLHQPGMMIEAIENMLPEARIAEAKLLRGGLPLRAEQPQAAPAAREERAA</sequence>
<accession>A0A2S9X7P3</accession>
<dbReference type="EMBL" id="MTBD01000008">
    <property type="protein sequence ID" value="PRP71729.1"/>
    <property type="molecule type" value="Genomic_DNA"/>
</dbReference>
<dbReference type="AlphaFoldDB" id="A0A2S9X7P3"/>
<organism evidence="1 2">
    <name type="scientific">Chromobacterium amazonense</name>
    <dbReference type="NCBI Taxonomy" id="1382803"/>
    <lineage>
        <taxon>Bacteria</taxon>
        <taxon>Pseudomonadati</taxon>
        <taxon>Pseudomonadota</taxon>
        <taxon>Betaproteobacteria</taxon>
        <taxon>Neisseriales</taxon>
        <taxon>Chromobacteriaceae</taxon>
        <taxon>Chromobacterium</taxon>
    </lineage>
</organism>
<dbReference type="OrthoDB" id="9998702at2"/>